<comment type="similarity">
    <text evidence="1">Belongs to the glutamate synthase family.</text>
</comment>
<dbReference type="InterPro" id="IPR002932">
    <property type="entry name" value="Glu_synthdom"/>
</dbReference>
<keyword evidence="2" id="KW-0472">Membrane</keyword>
<organism evidence="4 5">
    <name type="scientific">Sulfobacillus benefaciens</name>
    <dbReference type="NCBI Taxonomy" id="453960"/>
    <lineage>
        <taxon>Bacteria</taxon>
        <taxon>Bacillati</taxon>
        <taxon>Bacillota</taxon>
        <taxon>Clostridia</taxon>
        <taxon>Eubacteriales</taxon>
        <taxon>Clostridiales Family XVII. Incertae Sedis</taxon>
        <taxon>Sulfobacillus</taxon>
    </lineage>
</organism>
<evidence type="ECO:0000313" key="5">
    <source>
        <dbReference type="Proteomes" id="UP000242972"/>
    </source>
</evidence>
<evidence type="ECO:0000259" key="3">
    <source>
        <dbReference type="Pfam" id="PF01645"/>
    </source>
</evidence>
<evidence type="ECO:0000256" key="1">
    <source>
        <dbReference type="ARBA" id="ARBA00009716"/>
    </source>
</evidence>
<dbReference type="EMBL" id="PXYW01000144">
    <property type="protein sequence ID" value="PSR25862.1"/>
    <property type="molecule type" value="Genomic_DNA"/>
</dbReference>
<dbReference type="GO" id="GO:0006537">
    <property type="term" value="P:glutamate biosynthetic process"/>
    <property type="evidence" value="ECO:0007669"/>
    <property type="project" value="InterPro"/>
</dbReference>
<dbReference type="Gene3D" id="3.20.20.70">
    <property type="entry name" value="Aldolase class I"/>
    <property type="match status" value="1"/>
</dbReference>
<feature type="transmembrane region" description="Helical" evidence="2">
    <location>
        <begin position="7"/>
        <end position="28"/>
    </location>
</feature>
<dbReference type="SUPFAM" id="SSF51395">
    <property type="entry name" value="FMN-linked oxidoreductases"/>
    <property type="match status" value="1"/>
</dbReference>
<dbReference type="Pfam" id="PF01645">
    <property type="entry name" value="Glu_synthase"/>
    <property type="match status" value="1"/>
</dbReference>
<gene>
    <name evidence="4" type="ORF">C7B46_20500</name>
</gene>
<feature type="domain" description="Glutamate synthase" evidence="3">
    <location>
        <begin position="108"/>
        <end position="316"/>
    </location>
</feature>
<accession>A0A2T2WUG2</accession>
<keyword evidence="2" id="KW-1133">Transmembrane helix</keyword>
<dbReference type="Proteomes" id="UP000242972">
    <property type="component" value="Unassembled WGS sequence"/>
</dbReference>
<dbReference type="GO" id="GO:0015930">
    <property type="term" value="F:glutamate synthase activity"/>
    <property type="evidence" value="ECO:0007669"/>
    <property type="project" value="InterPro"/>
</dbReference>
<sequence>MLKILVIGIMIALALVPIVFFIIVRPLIPAHPVPSLQEHPTTTSQCHSTGILEHIAFNPVVPFSKQSRQISLTTTIGPHAEHPVILSLPIILSSLEDKPYRMSDIALALAQMSTVVGSATYSLRGRYLPEQRAYAERWILRFGPGQYRHLHHEIIQLADMVEIDLSPLRGITAVGGDQRPLPRRVARWIAFQKRIVMKSPAPRKSLPQLIRYCRDWNPKVPLGIKILASHYLEEDLAVAVSYPIDFITVTGRESLTQSGGVFGIPTAVAVKRARDWMSLHGVAGISLLASGGALTADDIAKLLALGADAVDIGPELLKTLIPITMAKQRGHQLDVGQLVLAGTQWLQSTASELKAILLTVPAKTPQGLNRTMIYARTQEVSHLLDLPTAASSAKNHVADLVRSLVAEYQRLIPRLQYQFALLSDDRHA</sequence>
<evidence type="ECO:0000256" key="2">
    <source>
        <dbReference type="SAM" id="Phobius"/>
    </source>
</evidence>
<protein>
    <recommendedName>
        <fullName evidence="3">Glutamate synthase domain-containing protein</fullName>
    </recommendedName>
</protein>
<reference evidence="4 5" key="1">
    <citation type="journal article" date="2014" name="BMC Genomics">
        <title>Comparison of environmental and isolate Sulfobacillus genomes reveals diverse carbon, sulfur, nitrogen, and hydrogen metabolisms.</title>
        <authorList>
            <person name="Justice N.B."/>
            <person name="Norman A."/>
            <person name="Brown C.T."/>
            <person name="Singh A."/>
            <person name="Thomas B.C."/>
            <person name="Banfield J.F."/>
        </authorList>
    </citation>
    <scope>NUCLEOTIDE SEQUENCE [LARGE SCALE GENOMIC DNA]</scope>
    <source>
        <strain evidence="4">AMDSBA4</strain>
    </source>
</reference>
<dbReference type="AlphaFoldDB" id="A0A2T2WUG2"/>
<dbReference type="InterPro" id="IPR013785">
    <property type="entry name" value="Aldolase_TIM"/>
</dbReference>
<comment type="caution">
    <text evidence="4">The sequence shown here is derived from an EMBL/GenBank/DDBJ whole genome shotgun (WGS) entry which is preliminary data.</text>
</comment>
<evidence type="ECO:0000313" key="4">
    <source>
        <dbReference type="EMBL" id="PSR25862.1"/>
    </source>
</evidence>
<name>A0A2T2WUG2_9FIRM</name>
<proteinExistence type="inferred from homology"/>
<keyword evidence="2" id="KW-0812">Transmembrane</keyword>